<proteinExistence type="predicted"/>
<dbReference type="PROSITE" id="PS50089">
    <property type="entry name" value="ZF_RING_2"/>
    <property type="match status" value="1"/>
</dbReference>
<evidence type="ECO:0000259" key="4">
    <source>
        <dbReference type="PROSITE" id="PS50089"/>
    </source>
</evidence>
<comment type="caution">
    <text evidence="5">The sequence shown here is derived from an EMBL/GenBank/DDBJ whole genome shotgun (WGS) entry which is preliminary data.</text>
</comment>
<feature type="region of interest" description="Disordered" evidence="3">
    <location>
        <begin position="185"/>
        <end position="212"/>
    </location>
</feature>
<evidence type="ECO:0000313" key="5">
    <source>
        <dbReference type="EMBL" id="KAL3675688.1"/>
    </source>
</evidence>
<feature type="domain" description="RING-type" evidence="4">
    <location>
        <begin position="466"/>
        <end position="507"/>
    </location>
</feature>
<reference evidence="5 6" key="1">
    <citation type="submission" date="2024-09" db="EMBL/GenBank/DDBJ databases">
        <title>Chromosome-scale assembly of Riccia sorocarpa.</title>
        <authorList>
            <person name="Paukszto L."/>
        </authorList>
    </citation>
    <scope>NUCLEOTIDE SEQUENCE [LARGE SCALE GENOMIC DNA]</scope>
    <source>
        <strain evidence="5">LP-2024</strain>
        <tissue evidence="5">Aerial parts of the thallus</tissue>
    </source>
</reference>
<keyword evidence="1" id="KW-0479">Metal-binding</keyword>
<gene>
    <name evidence="5" type="ORF">R1sor_025636</name>
</gene>
<dbReference type="InterPro" id="IPR001841">
    <property type="entry name" value="Znf_RING"/>
</dbReference>
<feature type="coiled-coil region" evidence="2">
    <location>
        <begin position="317"/>
        <end position="430"/>
    </location>
</feature>
<keyword evidence="2" id="KW-0175">Coiled coil</keyword>
<dbReference type="GO" id="GO:0008270">
    <property type="term" value="F:zinc ion binding"/>
    <property type="evidence" value="ECO:0007669"/>
    <property type="project" value="UniProtKB-KW"/>
</dbReference>
<dbReference type="CDD" id="cd16448">
    <property type="entry name" value="RING-H2"/>
    <property type="match status" value="1"/>
</dbReference>
<evidence type="ECO:0000313" key="6">
    <source>
        <dbReference type="Proteomes" id="UP001633002"/>
    </source>
</evidence>
<keyword evidence="6" id="KW-1185">Reference proteome</keyword>
<name>A0ABD3G949_9MARC</name>
<accession>A0ABD3G949</accession>
<dbReference type="EMBL" id="JBJQOH010000008">
    <property type="protein sequence ID" value="KAL3675688.1"/>
    <property type="molecule type" value="Genomic_DNA"/>
</dbReference>
<protein>
    <recommendedName>
        <fullName evidence="4">RING-type domain-containing protein</fullName>
    </recommendedName>
</protein>
<feature type="compositionally biased region" description="Low complexity" evidence="3">
    <location>
        <begin position="224"/>
        <end position="233"/>
    </location>
</feature>
<evidence type="ECO:0000256" key="3">
    <source>
        <dbReference type="SAM" id="MobiDB-lite"/>
    </source>
</evidence>
<dbReference type="Proteomes" id="UP001633002">
    <property type="component" value="Unassembled WGS sequence"/>
</dbReference>
<keyword evidence="1" id="KW-0862">Zinc</keyword>
<organism evidence="5 6">
    <name type="scientific">Riccia sorocarpa</name>
    <dbReference type="NCBI Taxonomy" id="122646"/>
    <lineage>
        <taxon>Eukaryota</taxon>
        <taxon>Viridiplantae</taxon>
        <taxon>Streptophyta</taxon>
        <taxon>Embryophyta</taxon>
        <taxon>Marchantiophyta</taxon>
        <taxon>Marchantiopsida</taxon>
        <taxon>Marchantiidae</taxon>
        <taxon>Marchantiales</taxon>
        <taxon>Ricciaceae</taxon>
        <taxon>Riccia</taxon>
    </lineage>
</organism>
<sequence>MDVKEKAEPGRVGSSPEGGSSGVRDGEVLSGSQESSKKVEAPNAVGVEDWNEEDFILSIEYFAKDCNLPNEGMMPGDIPKTLVSDEDIEKCFGPRSGNKGRNGPKLNNCTGLPQSEVLHLFQVIDGHDKPVNGTLGAIFPRALYAERFLKKRINWAGYAQERHRNQLRSSKSRRESKPIGPPILRVHRVYKPPPNLSLEPGETEERAPSPVDRNLKGAATIDAEQEAPAAAEEGISSEPSEVKPEVLLRGSSSRTSCLPVYVELKDDIAARENSIKDIHANISSESEALEVLRSSTKSAAESIALSVGTYKTDKEVLGKLETERTELARRKQSLETRLEDGGFDEENPEDMNLLQSLEAEEEDLNLSLSEVLTKIEECSARLLQSQTEMKLSRSKLEELKMELERAELKVDNAQVVLRREEALLAFQKEELRCLQPFAESSVAPLIPRWIPTATEVTKTVFRLSSCPVCCLGFHCMNFMPTSCGHAYHPACLAALIAHSGQQCMECNETFHPHWCESWGFEVAEKVKQEWERKAGLLNQRVAFRESIRGLYLKTPKLQSERRLQEGLKRQCLNITYTKVGVERTILTSAAATKVRGISPCSTILSEREEDLRDLDVSLVDTSPVPRTRSKSGKRNLPKGDSVRKMAGDTQSRFLGILDITKCWGPSEGQLTYAGCGRLLRDGRPCGLGLRARKTKESAACSANSQSGVVGSQISSQMGTPVNKSRDRAGHICSQSGEEVQLFHFFIETAEPRHELEVWERAGQELLKMTGQEFFEKYGRDRHSLHKFVSTHLASTPWAITVIGKPSTEGYLRVLSCSRAGITSPIRSCFLVNPPQPHVGIVQIASDSPDRRMAAVGISSSYNSSGSLAALKRLQARVDMIAKEVAEVIATVKLEQEPEEFADSTSDWA</sequence>
<keyword evidence="1" id="KW-0863">Zinc-finger</keyword>
<dbReference type="AlphaFoldDB" id="A0ABD3G949"/>
<feature type="compositionally biased region" description="Basic residues" evidence="3">
    <location>
        <begin position="627"/>
        <end position="636"/>
    </location>
</feature>
<feature type="region of interest" description="Disordered" evidence="3">
    <location>
        <begin position="621"/>
        <end position="643"/>
    </location>
</feature>
<feature type="region of interest" description="Disordered" evidence="3">
    <location>
        <begin position="224"/>
        <end position="249"/>
    </location>
</feature>
<evidence type="ECO:0000256" key="2">
    <source>
        <dbReference type="SAM" id="Coils"/>
    </source>
</evidence>
<feature type="region of interest" description="Disordered" evidence="3">
    <location>
        <begin position="1"/>
        <end position="44"/>
    </location>
</feature>
<evidence type="ECO:0000256" key="1">
    <source>
        <dbReference type="PROSITE-ProRule" id="PRU00175"/>
    </source>
</evidence>